<dbReference type="Pfam" id="PF14303">
    <property type="entry name" value="NAM-associated"/>
    <property type="match status" value="1"/>
</dbReference>
<dbReference type="STRING" id="418459.H6QTF8"/>
<dbReference type="InterPro" id="IPR029466">
    <property type="entry name" value="NAM-associated_C"/>
</dbReference>
<dbReference type="AlphaFoldDB" id="H6QTF8"/>
<dbReference type="OrthoDB" id="2506822at2759"/>
<dbReference type="VEuPathDB" id="FungiDB:PGTG_22083"/>
<dbReference type="HOGENOM" id="CLU_012390_7_0_1"/>
<dbReference type="EMBL" id="DS178312">
    <property type="protein sequence ID" value="EHS64173.1"/>
    <property type="molecule type" value="Genomic_DNA"/>
</dbReference>
<dbReference type="PANTHER" id="PTHR45023:SF4">
    <property type="entry name" value="GLYCINE-RICH PROTEIN-RELATED"/>
    <property type="match status" value="1"/>
</dbReference>
<gene>
    <name evidence="3" type="ORF">PGTG_22083</name>
</gene>
<dbReference type="RefSeq" id="XP_003889218.1">
    <property type="nucleotide sequence ID" value="XM_003889169.1"/>
</dbReference>
<organism evidence="3 4">
    <name type="scientific">Puccinia graminis f. sp. tritici (strain CRL 75-36-700-3 / race SCCL)</name>
    <name type="common">Black stem rust fungus</name>
    <dbReference type="NCBI Taxonomy" id="418459"/>
    <lineage>
        <taxon>Eukaryota</taxon>
        <taxon>Fungi</taxon>
        <taxon>Dikarya</taxon>
        <taxon>Basidiomycota</taxon>
        <taxon>Pucciniomycotina</taxon>
        <taxon>Pucciniomycetes</taxon>
        <taxon>Pucciniales</taxon>
        <taxon>Pucciniaceae</taxon>
        <taxon>Puccinia</taxon>
    </lineage>
</organism>
<sequence>MATPTRSSPRKKNSKSVQETTPKPTQETTPKPDEDTTTKKKSPNWTIEEDKKLCVAWLNTSRDAIVGRGQKATTFWERIHENYIDLVKEYNTDKKNSTGFKELPLRLVGGVECCWGLILKALNKFSGCYSMVEHRLQSGKTRADILTEAKELYKTTVGSTFNLDHCWGILKDAPKWQANQQENAGRSKKAKEPSTSQTPTNLPSSTPRTSSPAVIDLDKEESDLSQSVLGSVRLEGNKAAKRKQAEESSIEKMVALQKDLVQILRDRLSSMKSATQSTLDDTIMSKDLTNLDDKTQDYYQKKRRAIIARNLQEEKEKEEREKKEKEEKEKKEKEQKERKEREEKERKEKEEKERCKHKRAEEDEDKEEETEEERNDEDDIEEEEITEEEDVTGEEEVEA</sequence>
<evidence type="ECO:0000313" key="4">
    <source>
        <dbReference type="Proteomes" id="UP000008783"/>
    </source>
</evidence>
<evidence type="ECO:0000313" key="3">
    <source>
        <dbReference type="EMBL" id="EHS64173.1"/>
    </source>
</evidence>
<feature type="compositionally biased region" description="Polar residues" evidence="1">
    <location>
        <begin position="193"/>
        <end position="212"/>
    </location>
</feature>
<feature type="region of interest" description="Disordered" evidence="1">
    <location>
        <begin position="178"/>
        <end position="222"/>
    </location>
</feature>
<name>H6QTF8_PUCGT</name>
<keyword evidence="4" id="KW-1185">Reference proteome</keyword>
<dbReference type="Proteomes" id="UP000008783">
    <property type="component" value="Unassembled WGS sequence"/>
</dbReference>
<dbReference type="GeneID" id="13541732"/>
<feature type="region of interest" description="Disordered" evidence="1">
    <location>
        <begin position="309"/>
        <end position="399"/>
    </location>
</feature>
<proteinExistence type="predicted"/>
<evidence type="ECO:0000256" key="1">
    <source>
        <dbReference type="SAM" id="MobiDB-lite"/>
    </source>
</evidence>
<evidence type="ECO:0000259" key="2">
    <source>
        <dbReference type="Pfam" id="PF14303"/>
    </source>
</evidence>
<feature type="compositionally biased region" description="Low complexity" evidence="1">
    <location>
        <begin position="18"/>
        <end position="29"/>
    </location>
</feature>
<dbReference type="KEGG" id="pgr:PGTG_22083"/>
<accession>H6QTF8</accession>
<feature type="region of interest" description="Disordered" evidence="1">
    <location>
        <begin position="1"/>
        <end position="43"/>
    </location>
</feature>
<protein>
    <recommendedName>
        <fullName evidence="2">No apical meristem-associated C-terminal domain-containing protein</fullName>
    </recommendedName>
</protein>
<feature type="domain" description="No apical meristem-associated C-terminal" evidence="2">
    <location>
        <begin position="160"/>
        <end position="306"/>
    </location>
</feature>
<feature type="compositionally biased region" description="Acidic residues" evidence="1">
    <location>
        <begin position="362"/>
        <end position="399"/>
    </location>
</feature>
<feature type="compositionally biased region" description="Basic and acidic residues" evidence="1">
    <location>
        <begin position="311"/>
        <end position="354"/>
    </location>
</feature>
<dbReference type="PANTHER" id="PTHR45023">
    <property type="match status" value="1"/>
</dbReference>
<dbReference type="InParanoid" id="H6QTF8"/>
<reference evidence="4" key="1">
    <citation type="journal article" date="2011" name="Proc. Natl. Acad. Sci. U.S.A.">
        <title>Obligate biotrophy features unraveled by the genomic analysis of rust fungi.</title>
        <authorList>
            <person name="Duplessis S."/>
            <person name="Cuomo C.A."/>
            <person name="Lin Y.-C."/>
            <person name="Aerts A."/>
            <person name="Tisserant E."/>
            <person name="Veneault-Fourrey C."/>
            <person name="Joly D.L."/>
            <person name="Hacquard S."/>
            <person name="Amselem J."/>
            <person name="Cantarel B.L."/>
            <person name="Chiu R."/>
            <person name="Coutinho P.M."/>
            <person name="Feau N."/>
            <person name="Field M."/>
            <person name="Frey P."/>
            <person name="Gelhaye E."/>
            <person name="Goldberg J."/>
            <person name="Grabherr M.G."/>
            <person name="Kodira C.D."/>
            <person name="Kohler A."/>
            <person name="Kuees U."/>
            <person name="Lindquist E.A."/>
            <person name="Lucas S.M."/>
            <person name="Mago R."/>
            <person name="Mauceli E."/>
            <person name="Morin E."/>
            <person name="Murat C."/>
            <person name="Pangilinan J.L."/>
            <person name="Park R."/>
            <person name="Pearson M."/>
            <person name="Quesneville H."/>
            <person name="Rouhier N."/>
            <person name="Sakthikumar S."/>
            <person name="Salamov A.A."/>
            <person name="Schmutz J."/>
            <person name="Selles B."/>
            <person name="Shapiro H."/>
            <person name="Tanguay P."/>
            <person name="Tuskan G.A."/>
            <person name="Henrissat B."/>
            <person name="Van de Peer Y."/>
            <person name="Rouze P."/>
            <person name="Ellis J.G."/>
            <person name="Dodds P.N."/>
            <person name="Schein J.E."/>
            <person name="Zhong S."/>
            <person name="Hamelin R.C."/>
            <person name="Grigoriev I.V."/>
            <person name="Szabo L.J."/>
            <person name="Martin F."/>
        </authorList>
    </citation>
    <scope>NUCLEOTIDE SEQUENCE [LARGE SCALE GENOMIC DNA]</scope>
    <source>
        <strain evidence="4">CRL 75-36-700-3 / race SCCL</strain>
    </source>
</reference>